<evidence type="ECO:0000259" key="3">
    <source>
        <dbReference type="Pfam" id="PF16344"/>
    </source>
</evidence>
<reference evidence="4 5" key="1">
    <citation type="submission" date="2017-04" db="EMBL/GenBank/DDBJ databases">
        <authorList>
            <person name="Afonso C.L."/>
            <person name="Miller P.J."/>
            <person name="Scott M.A."/>
            <person name="Spackman E."/>
            <person name="Goraichik I."/>
            <person name="Dimitrov K.M."/>
            <person name="Suarez D.L."/>
            <person name="Swayne D.E."/>
        </authorList>
    </citation>
    <scope>NUCLEOTIDE SEQUENCE [LARGE SCALE GENOMIC DNA]</scope>
    <source>
        <strain evidence="4 5">DSM 19625</strain>
    </source>
</reference>
<keyword evidence="1" id="KW-1133">Transmembrane helix</keyword>
<dbReference type="PANTHER" id="PTHR30273:SF2">
    <property type="entry name" value="PROTEIN FECR"/>
    <property type="match status" value="1"/>
</dbReference>
<dbReference type="OrthoDB" id="1099963at2"/>
<dbReference type="GO" id="GO:0016989">
    <property type="term" value="F:sigma factor antagonist activity"/>
    <property type="evidence" value="ECO:0007669"/>
    <property type="project" value="TreeGrafter"/>
</dbReference>
<dbReference type="AlphaFoldDB" id="A0A1W2ECL6"/>
<dbReference type="Gene3D" id="3.55.50.30">
    <property type="match status" value="1"/>
</dbReference>
<proteinExistence type="predicted"/>
<dbReference type="Pfam" id="PF04773">
    <property type="entry name" value="FecR"/>
    <property type="match status" value="1"/>
</dbReference>
<dbReference type="InterPro" id="IPR032508">
    <property type="entry name" value="FecR_C"/>
</dbReference>
<evidence type="ECO:0000256" key="1">
    <source>
        <dbReference type="SAM" id="Phobius"/>
    </source>
</evidence>
<dbReference type="EMBL" id="FWYB01000011">
    <property type="protein sequence ID" value="SMD07459.1"/>
    <property type="molecule type" value="Genomic_DNA"/>
</dbReference>
<organism evidence="4 5">
    <name type="scientific">Pedobacter nyackensis</name>
    <dbReference type="NCBI Taxonomy" id="475255"/>
    <lineage>
        <taxon>Bacteria</taxon>
        <taxon>Pseudomonadati</taxon>
        <taxon>Bacteroidota</taxon>
        <taxon>Sphingobacteriia</taxon>
        <taxon>Sphingobacteriales</taxon>
        <taxon>Sphingobacteriaceae</taxon>
        <taxon>Pedobacter</taxon>
    </lineage>
</organism>
<dbReference type="Proteomes" id="UP000192678">
    <property type="component" value="Unassembled WGS sequence"/>
</dbReference>
<dbReference type="InterPro" id="IPR012373">
    <property type="entry name" value="Ferrdict_sens_TM"/>
</dbReference>
<dbReference type="InterPro" id="IPR006860">
    <property type="entry name" value="FecR"/>
</dbReference>
<feature type="domain" description="FecR protein" evidence="2">
    <location>
        <begin position="189"/>
        <end position="295"/>
    </location>
</feature>
<sequence length="414" mass="46501">MNKRRLQNLLIAYSSNKISIQEYNELMDLVVLSNHDEELYTFMQKIWDSRPTGQPFSDLQSAMLYQRIIGDSRFDQQPIQKKKVAIKLWPRIAAAALILITLSVGLFFYLDDNSIGLGLSDFATHDVKPGGNNAVLTLANGQKIELTAAAAGKIAEQSGLSIQKTADGQIVYEVSHVKTKGKEEVGYNTIETPKGGQYQVNLPDGTKVWLNASSSLKFPTEFTGSDNRVVELRGEGYFEVAKVHGAANGRRAKERMPFLVRTNDQEVEVLGTHFNISSYADDAETRTTLVEGAVKVKRISIGANDDVIKTGIILKPGQQALLKAAQLNVKNVDTDAEVAWKNGYFIFKDEEMRSIMRKIARWYDVEVVFSKDFHNRSFEGSISRFKNVSEVLRKFELTGDIHFKIEERRIIVMP</sequence>
<evidence type="ECO:0000313" key="5">
    <source>
        <dbReference type="Proteomes" id="UP000192678"/>
    </source>
</evidence>
<name>A0A1W2ECL6_9SPHI</name>
<dbReference type="STRING" id="475255.SAMN04488101_111135"/>
<evidence type="ECO:0000259" key="2">
    <source>
        <dbReference type="Pfam" id="PF04773"/>
    </source>
</evidence>
<keyword evidence="5" id="KW-1185">Reference proteome</keyword>
<keyword evidence="1" id="KW-0472">Membrane</keyword>
<dbReference type="RefSeq" id="WP_084290991.1">
    <property type="nucleotide sequence ID" value="NZ_FWYB01000011.1"/>
</dbReference>
<keyword evidence="1" id="KW-0812">Transmembrane</keyword>
<feature type="domain" description="Protein FecR C-terminal" evidence="3">
    <location>
        <begin position="344"/>
        <end position="412"/>
    </location>
</feature>
<evidence type="ECO:0000313" key="4">
    <source>
        <dbReference type="EMBL" id="SMD07459.1"/>
    </source>
</evidence>
<protein>
    <submittedName>
        <fullName evidence="4">FecR family protein</fullName>
    </submittedName>
</protein>
<dbReference type="Gene3D" id="2.60.120.1440">
    <property type="match status" value="1"/>
</dbReference>
<accession>A0A1W2ECL6</accession>
<dbReference type="PANTHER" id="PTHR30273">
    <property type="entry name" value="PERIPLASMIC SIGNAL SENSOR AND SIGMA FACTOR ACTIVATOR FECR-RELATED"/>
    <property type="match status" value="1"/>
</dbReference>
<gene>
    <name evidence="4" type="ORF">SAMN04488101_111135</name>
</gene>
<dbReference type="Pfam" id="PF16344">
    <property type="entry name" value="FecR_C"/>
    <property type="match status" value="1"/>
</dbReference>
<feature type="transmembrane region" description="Helical" evidence="1">
    <location>
        <begin position="88"/>
        <end position="110"/>
    </location>
</feature>